<sequence>MPRLALTIADKDIPTPFNEVRLIHARADTVEKMTFEEFQKSWRQMRSNNDNPALRYFNRQNGEFKFCVLTLVNREYPSTFKQDDIGKPFEFFEEERRRLIIKAMNKMARWGRILPRQFSESDGFLAE</sequence>
<proteinExistence type="predicted"/>
<reference evidence="1" key="1">
    <citation type="submission" date="2022-09" db="EMBL/GenBank/DDBJ databases">
        <title>Winslowiella arboricola sp. nov., isolated from bleeding cankers on broadleaf hosts.</title>
        <authorList>
            <person name="Brady C."/>
            <person name="Kaur S."/>
            <person name="Crampton B."/>
            <person name="Maddock D."/>
            <person name="Arnold D."/>
            <person name="Denman S."/>
        </authorList>
    </citation>
    <scope>NUCLEOTIDE SEQUENCE</scope>
    <source>
        <strain evidence="1">BAC 15a-03b</strain>
    </source>
</reference>
<dbReference type="RefSeq" id="WP_267145229.1">
    <property type="nucleotide sequence ID" value="NZ_JAODIM010000040.1"/>
</dbReference>
<evidence type="ECO:0000313" key="1">
    <source>
        <dbReference type="EMBL" id="MCU5777809.1"/>
    </source>
</evidence>
<dbReference type="AlphaFoldDB" id="A0A9J6PHK8"/>
<evidence type="ECO:0000313" key="2">
    <source>
        <dbReference type="Proteomes" id="UP001064262"/>
    </source>
</evidence>
<dbReference type="Proteomes" id="UP001064262">
    <property type="component" value="Unassembled WGS sequence"/>
</dbReference>
<keyword evidence="2" id="KW-1185">Reference proteome</keyword>
<organism evidence="1 2">
    <name type="scientific">Winslowiella arboricola</name>
    <dbReference type="NCBI Taxonomy" id="2978220"/>
    <lineage>
        <taxon>Bacteria</taxon>
        <taxon>Pseudomonadati</taxon>
        <taxon>Pseudomonadota</taxon>
        <taxon>Gammaproteobacteria</taxon>
        <taxon>Enterobacterales</taxon>
        <taxon>Erwiniaceae</taxon>
        <taxon>Winslowiella</taxon>
    </lineage>
</organism>
<name>A0A9J6PHK8_9GAMM</name>
<accession>A0A9J6PHK8</accession>
<gene>
    <name evidence="1" type="ORF">N5923_09920</name>
</gene>
<dbReference type="EMBL" id="JAODIM010000040">
    <property type="protein sequence ID" value="MCU5777809.1"/>
    <property type="molecule type" value="Genomic_DNA"/>
</dbReference>
<protein>
    <submittedName>
        <fullName evidence="1">Uncharacterized protein</fullName>
    </submittedName>
</protein>
<comment type="caution">
    <text evidence="1">The sequence shown here is derived from an EMBL/GenBank/DDBJ whole genome shotgun (WGS) entry which is preliminary data.</text>
</comment>